<feature type="non-terminal residue" evidence="2">
    <location>
        <position position="103"/>
    </location>
</feature>
<evidence type="ECO:0000256" key="1">
    <source>
        <dbReference type="SAM" id="MobiDB-lite"/>
    </source>
</evidence>
<dbReference type="EMBL" id="HACG01019222">
    <property type="protein sequence ID" value="CEK66087.1"/>
    <property type="molecule type" value="Transcribed_RNA"/>
</dbReference>
<organism evidence="2">
    <name type="scientific">Arion vulgaris</name>
    <dbReference type="NCBI Taxonomy" id="1028688"/>
    <lineage>
        <taxon>Eukaryota</taxon>
        <taxon>Metazoa</taxon>
        <taxon>Spiralia</taxon>
        <taxon>Lophotrochozoa</taxon>
        <taxon>Mollusca</taxon>
        <taxon>Gastropoda</taxon>
        <taxon>Heterobranchia</taxon>
        <taxon>Euthyneura</taxon>
        <taxon>Panpulmonata</taxon>
        <taxon>Eupulmonata</taxon>
        <taxon>Stylommatophora</taxon>
        <taxon>Helicina</taxon>
        <taxon>Arionoidea</taxon>
        <taxon>Arionidae</taxon>
        <taxon>Arion</taxon>
    </lineage>
</organism>
<sequence length="103" mass="11481">HRAFESQFSTNFSNRTQLTDEFTCQVDDEAKKICEPNVEDYYIGDGATSFGLESTIGESDVDSLRLDVLNQSGVEEEPNQTKDPLHKSESSTENTVDESLPTD</sequence>
<proteinExistence type="predicted"/>
<gene>
    <name evidence="2" type="primary">ORF57259</name>
</gene>
<name>A0A0B6ZCC0_9EUPU</name>
<accession>A0A0B6ZCC0</accession>
<dbReference type="AlphaFoldDB" id="A0A0B6ZCC0"/>
<evidence type="ECO:0000313" key="2">
    <source>
        <dbReference type="EMBL" id="CEK66087.1"/>
    </source>
</evidence>
<feature type="compositionally biased region" description="Basic and acidic residues" evidence="1">
    <location>
        <begin position="79"/>
        <end position="90"/>
    </location>
</feature>
<feature type="non-terminal residue" evidence="2">
    <location>
        <position position="1"/>
    </location>
</feature>
<feature type="region of interest" description="Disordered" evidence="1">
    <location>
        <begin position="71"/>
        <end position="103"/>
    </location>
</feature>
<protein>
    <submittedName>
        <fullName evidence="2">Uncharacterized protein</fullName>
    </submittedName>
</protein>
<reference evidence="2" key="1">
    <citation type="submission" date="2014-12" db="EMBL/GenBank/DDBJ databases">
        <title>Insight into the proteome of Arion vulgaris.</title>
        <authorList>
            <person name="Aradska J."/>
            <person name="Bulat T."/>
            <person name="Smidak R."/>
            <person name="Sarate P."/>
            <person name="Gangsoo J."/>
            <person name="Sialana F."/>
            <person name="Bilban M."/>
            <person name="Lubec G."/>
        </authorList>
    </citation>
    <scope>NUCLEOTIDE SEQUENCE</scope>
    <source>
        <tissue evidence="2">Skin</tissue>
    </source>
</reference>